<dbReference type="Pfam" id="PF09778">
    <property type="entry name" value="Guanylate_cyc_2"/>
    <property type="match status" value="1"/>
</dbReference>
<dbReference type="Gene3D" id="3.90.70.10">
    <property type="entry name" value="Cysteine proteinases"/>
    <property type="match status" value="1"/>
</dbReference>
<reference evidence="2 3" key="1">
    <citation type="submission" date="2024-03" db="EMBL/GenBank/DDBJ databases">
        <title>Complete genome sequence of the green alga Chloropicon roscoffensis RCC1871.</title>
        <authorList>
            <person name="Lemieux C."/>
            <person name="Pombert J.-F."/>
            <person name="Otis C."/>
            <person name="Turmel M."/>
        </authorList>
    </citation>
    <scope>NUCLEOTIDE SEQUENCE [LARGE SCALE GENOMIC DNA]</scope>
    <source>
        <strain evidence="2 3">RCC1871</strain>
    </source>
</reference>
<accession>A0AAX4NZF1</accession>
<dbReference type="Proteomes" id="UP001472866">
    <property type="component" value="Chromosome 01"/>
</dbReference>
<organism evidence="2 3">
    <name type="scientific">Chloropicon roscoffensis</name>
    <dbReference type="NCBI Taxonomy" id="1461544"/>
    <lineage>
        <taxon>Eukaryota</taxon>
        <taxon>Viridiplantae</taxon>
        <taxon>Chlorophyta</taxon>
        <taxon>Chloropicophyceae</taxon>
        <taxon>Chloropicales</taxon>
        <taxon>Chloropicaceae</taxon>
        <taxon>Chloropicon</taxon>
    </lineage>
</organism>
<evidence type="ECO:0000313" key="2">
    <source>
        <dbReference type="EMBL" id="WZN59265.1"/>
    </source>
</evidence>
<gene>
    <name evidence="2" type="ORF">HKI87_01g07900</name>
</gene>
<evidence type="ECO:0000256" key="1">
    <source>
        <dbReference type="SAM" id="MobiDB-lite"/>
    </source>
</evidence>
<dbReference type="EMBL" id="CP151501">
    <property type="protein sequence ID" value="WZN59265.1"/>
    <property type="molecule type" value="Genomic_DNA"/>
</dbReference>
<keyword evidence="3" id="KW-1185">Reference proteome</keyword>
<sequence>MARGSDTGEEGMLAERRRRSRDEPATMTASASAKVHQERGALRPRKPVPHVRQAFNWDCGIACVLMIVRSLGLKHVDLRYLRDVCGTTSIWTIDLAHLLRHFDLRVKFYTVTLGANPAYADEKFYKEHMHEDEVRVQRLFSLAGEVGVEVNHRSLRLDELAEVCASPQHLVLILVDKRVLQQGSLPGSEGKGATATSLLCCGMLGNLGNSDYVGHYVVLSDYDSATREFWVKDPASREPTKFVKDTTLEKARKSFGTDEDLIVVPFAEGLWS</sequence>
<evidence type="ECO:0000313" key="3">
    <source>
        <dbReference type="Proteomes" id="UP001472866"/>
    </source>
</evidence>
<dbReference type="PANTHER" id="PTHR31400">
    <property type="entry name" value="GUANYLYL CYCLASE DOMAIN CONTAINING PROTEIN 1 GUCD1"/>
    <property type="match status" value="1"/>
</dbReference>
<dbReference type="InterPro" id="IPR018616">
    <property type="entry name" value="GUCD1"/>
</dbReference>
<proteinExistence type="predicted"/>
<dbReference type="AlphaFoldDB" id="A0AAX4NZF1"/>
<feature type="region of interest" description="Disordered" evidence="1">
    <location>
        <begin position="1"/>
        <end position="45"/>
    </location>
</feature>
<dbReference type="PANTHER" id="PTHR31400:SF1">
    <property type="entry name" value="PROTEIN GUCD1"/>
    <property type="match status" value="1"/>
</dbReference>
<protein>
    <submittedName>
        <fullName evidence="2">Guanylyl cyclase</fullName>
    </submittedName>
</protein>
<name>A0AAX4NZF1_9CHLO</name>